<organism evidence="1 2">
    <name type="scientific">Eleginops maclovinus</name>
    <name type="common">Patagonian blennie</name>
    <name type="synonym">Eleginus maclovinus</name>
    <dbReference type="NCBI Taxonomy" id="56733"/>
    <lineage>
        <taxon>Eukaryota</taxon>
        <taxon>Metazoa</taxon>
        <taxon>Chordata</taxon>
        <taxon>Craniata</taxon>
        <taxon>Vertebrata</taxon>
        <taxon>Euteleostomi</taxon>
        <taxon>Actinopterygii</taxon>
        <taxon>Neopterygii</taxon>
        <taxon>Teleostei</taxon>
        <taxon>Neoteleostei</taxon>
        <taxon>Acanthomorphata</taxon>
        <taxon>Eupercaria</taxon>
        <taxon>Perciformes</taxon>
        <taxon>Notothenioidei</taxon>
        <taxon>Eleginopidae</taxon>
        <taxon>Eleginops</taxon>
    </lineage>
</organism>
<protein>
    <submittedName>
        <fullName evidence="1">Uncharacterized protein</fullName>
    </submittedName>
</protein>
<dbReference type="Proteomes" id="UP001346869">
    <property type="component" value="Unassembled WGS sequence"/>
</dbReference>
<name>A0AAN8AUG4_ELEMC</name>
<accession>A0AAN8AUG4</accession>
<sequence length="81" mass="9313">MLVTIINSKHDVTSSMKLHRCCNHLAGFSIHNIHSNHHPTELSISIDLKMFLLLCHDTVELLQESRSTRSPAVREEPNRRD</sequence>
<dbReference type="AlphaFoldDB" id="A0AAN8AUG4"/>
<reference evidence="1 2" key="1">
    <citation type="journal article" date="2023" name="Genes (Basel)">
        <title>Chromosome-Level Genome Assembly and Circadian Gene Repertoire of the Patagonia Blennie Eleginops maclovinus-The Closest Ancestral Proxy of Antarctic Cryonotothenioids.</title>
        <authorList>
            <person name="Cheng C.C."/>
            <person name="Rivera-Colon A.G."/>
            <person name="Minhas B.F."/>
            <person name="Wilson L."/>
            <person name="Rayamajhi N."/>
            <person name="Vargas-Chacoff L."/>
            <person name="Catchen J.M."/>
        </authorList>
    </citation>
    <scope>NUCLEOTIDE SEQUENCE [LARGE SCALE GENOMIC DNA]</scope>
    <source>
        <strain evidence="1">JMC-PN-2008</strain>
    </source>
</reference>
<gene>
    <name evidence="1" type="ORF">PBY51_013444</name>
</gene>
<dbReference type="EMBL" id="JAUZQC010000004">
    <property type="protein sequence ID" value="KAK5872773.1"/>
    <property type="molecule type" value="Genomic_DNA"/>
</dbReference>
<evidence type="ECO:0000313" key="1">
    <source>
        <dbReference type="EMBL" id="KAK5872773.1"/>
    </source>
</evidence>
<proteinExistence type="predicted"/>
<reference evidence="1 2" key="2">
    <citation type="journal article" date="2023" name="Mol. Biol. Evol.">
        <title>Genomics of Secondarily Temperate Adaptation in the Only Non-Antarctic Icefish.</title>
        <authorList>
            <person name="Rivera-Colon A.G."/>
            <person name="Rayamajhi N."/>
            <person name="Minhas B.F."/>
            <person name="Madrigal G."/>
            <person name="Bilyk K.T."/>
            <person name="Yoon V."/>
            <person name="Hune M."/>
            <person name="Gregory S."/>
            <person name="Cheng C.H.C."/>
            <person name="Catchen J.M."/>
        </authorList>
    </citation>
    <scope>NUCLEOTIDE SEQUENCE [LARGE SCALE GENOMIC DNA]</scope>
    <source>
        <strain evidence="1">JMC-PN-2008</strain>
    </source>
</reference>
<comment type="caution">
    <text evidence="1">The sequence shown here is derived from an EMBL/GenBank/DDBJ whole genome shotgun (WGS) entry which is preliminary data.</text>
</comment>
<keyword evidence="2" id="KW-1185">Reference proteome</keyword>
<evidence type="ECO:0000313" key="2">
    <source>
        <dbReference type="Proteomes" id="UP001346869"/>
    </source>
</evidence>